<comment type="similarity">
    <text evidence="1 7">Belongs to the endoribonuclease YbeY family.</text>
</comment>
<dbReference type="GO" id="GO:0008270">
    <property type="term" value="F:zinc ion binding"/>
    <property type="evidence" value="ECO:0007669"/>
    <property type="project" value="UniProtKB-UniRule"/>
</dbReference>
<evidence type="ECO:0000313" key="8">
    <source>
        <dbReference type="EMBL" id="OGZ18680.1"/>
    </source>
</evidence>
<keyword evidence="4 7" id="KW-0255">Endonuclease</keyword>
<dbReference type="GO" id="GO:0006364">
    <property type="term" value="P:rRNA processing"/>
    <property type="evidence" value="ECO:0007669"/>
    <property type="project" value="UniProtKB-UniRule"/>
</dbReference>
<evidence type="ECO:0000256" key="4">
    <source>
        <dbReference type="ARBA" id="ARBA00022759"/>
    </source>
</evidence>
<keyword evidence="5 7" id="KW-0378">Hydrolase</keyword>
<evidence type="ECO:0000256" key="3">
    <source>
        <dbReference type="ARBA" id="ARBA00022723"/>
    </source>
</evidence>
<dbReference type="HAMAP" id="MF_00009">
    <property type="entry name" value="Endoribonucl_YbeY"/>
    <property type="match status" value="1"/>
</dbReference>
<dbReference type="GO" id="GO:0004222">
    <property type="term" value="F:metalloendopeptidase activity"/>
    <property type="evidence" value="ECO:0007669"/>
    <property type="project" value="InterPro"/>
</dbReference>
<comment type="function">
    <text evidence="7">Single strand-specific metallo-endoribonuclease involved in late-stage 70S ribosome quality control and in maturation of the 3' terminus of the 16S rRNA.</text>
</comment>
<feature type="binding site" evidence="7">
    <location>
        <position position="103"/>
    </location>
    <ligand>
        <name>Zn(2+)</name>
        <dbReference type="ChEBI" id="CHEBI:29105"/>
        <note>catalytic</note>
    </ligand>
</feature>
<dbReference type="GO" id="GO:0005737">
    <property type="term" value="C:cytoplasm"/>
    <property type="evidence" value="ECO:0007669"/>
    <property type="project" value="UniProtKB-SubCell"/>
</dbReference>
<comment type="cofactor">
    <cofactor evidence="7">
        <name>Zn(2+)</name>
        <dbReference type="ChEBI" id="CHEBI:29105"/>
    </cofactor>
    <text evidence="7">Binds 1 zinc ion.</text>
</comment>
<dbReference type="EMBL" id="MHLY01000007">
    <property type="protein sequence ID" value="OGZ18680.1"/>
    <property type="molecule type" value="Genomic_DNA"/>
</dbReference>
<feature type="binding site" evidence="7">
    <location>
        <position position="109"/>
    </location>
    <ligand>
        <name>Zn(2+)</name>
        <dbReference type="ChEBI" id="CHEBI:29105"/>
        <note>catalytic</note>
    </ligand>
</feature>
<comment type="subcellular location">
    <subcellularLocation>
        <location evidence="7">Cytoplasm</location>
    </subcellularLocation>
</comment>
<protein>
    <recommendedName>
        <fullName evidence="7">Endoribonuclease YbeY</fullName>
        <ecNumber evidence="7">3.1.-.-</ecNumber>
    </recommendedName>
</protein>
<dbReference type="InterPro" id="IPR023091">
    <property type="entry name" value="MetalPrtase_cat_dom_sf_prd"/>
</dbReference>
<accession>A0A1G2E017</accession>
<sequence length="132" mass="15805">MIEINNLTSVFVDRKYLKKISEKVLRKEKEKKDLSVALISPGQIKKLNKKYRKKNRPTDILSFSYDNYAEIVICPQKVKNNAKKYHSTFKKELSRVLIHGILHLVGYEHEKNPRKKKLMEKKENYYFNYVKN</sequence>
<keyword evidence="3 7" id="KW-0479">Metal-binding</keyword>
<evidence type="ECO:0000313" key="9">
    <source>
        <dbReference type="Proteomes" id="UP000176755"/>
    </source>
</evidence>
<dbReference type="InterPro" id="IPR002036">
    <property type="entry name" value="YbeY"/>
</dbReference>
<feature type="binding site" evidence="7">
    <location>
        <position position="99"/>
    </location>
    <ligand>
        <name>Zn(2+)</name>
        <dbReference type="ChEBI" id="CHEBI:29105"/>
        <note>catalytic</note>
    </ligand>
</feature>
<reference evidence="8 9" key="1">
    <citation type="journal article" date="2016" name="Nat. Commun.">
        <title>Thousands of microbial genomes shed light on interconnected biogeochemical processes in an aquifer system.</title>
        <authorList>
            <person name="Anantharaman K."/>
            <person name="Brown C.T."/>
            <person name="Hug L.A."/>
            <person name="Sharon I."/>
            <person name="Castelle C.J."/>
            <person name="Probst A.J."/>
            <person name="Thomas B.C."/>
            <person name="Singh A."/>
            <person name="Wilkins M.J."/>
            <person name="Karaoz U."/>
            <person name="Brodie E.L."/>
            <person name="Williams K.H."/>
            <person name="Hubbard S.S."/>
            <person name="Banfield J.F."/>
        </authorList>
    </citation>
    <scope>NUCLEOTIDE SEQUENCE [LARGE SCALE GENOMIC DNA]</scope>
</reference>
<evidence type="ECO:0000256" key="6">
    <source>
        <dbReference type="ARBA" id="ARBA00022833"/>
    </source>
</evidence>
<gene>
    <name evidence="7" type="primary">ybeY</name>
    <name evidence="8" type="ORF">A2175_00080</name>
</gene>
<organism evidence="8 9">
    <name type="scientific">Candidatus Nealsonbacteria bacterium RBG_13_42_11</name>
    <dbReference type="NCBI Taxonomy" id="1801663"/>
    <lineage>
        <taxon>Bacteria</taxon>
        <taxon>Candidatus Nealsoniibacteriota</taxon>
    </lineage>
</organism>
<dbReference type="GO" id="GO:0004521">
    <property type="term" value="F:RNA endonuclease activity"/>
    <property type="evidence" value="ECO:0007669"/>
    <property type="project" value="UniProtKB-UniRule"/>
</dbReference>
<dbReference type="NCBIfam" id="TIGR00043">
    <property type="entry name" value="rRNA maturation RNase YbeY"/>
    <property type="match status" value="1"/>
</dbReference>
<evidence type="ECO:0000256" key="2">
    <source>
        <dbReference type="ARBA" id="ARBA00022722"/>
    </source>
</evidence>
<evidence type="ECO:0000256" key="1">
    <source>
        <dbReference type="ARBA" id="ARBA00010875"/>
    </source>
</evidence>
<dbReference type="PANTHER" id="PTHR46986">
    <property type="entry name" value="ENDORIBONUCLEASE YBEY, CHLOROPLASTIC"/>
    <property type="match status" value="1"/>
</dbReference>
<keyword evidence="7" id="KW-0690">Ribosome biogenesis</keyword>
<dbReference type="Gene3D" id="3.40.390.30">
    <property type="entry name" value="Metalloproteases ('zincins'), catalytic domain"/>
    <property type="match status" value="1"/>
</dbReference>
<evidence type="ECO:0000256" key="7">
    <source>
        <dbReference type="HAMAP-Rule" id="MF_00009"/>
    </source>
</evidence>
<dbReference type="STRING" id="1801663.A2175_00080"/>
<dbReference type="Pfam" id="PF02130">
    <property type="entry name" value="YbeY"/>
    <property type="match status" value="1"/>
</dbReference>
<dbReference type="EC" id="3.1.-.-" evidence="7"/>
<keyword evidence="7" id="KW-0698">rRNA processing</keyword>
<dbReference type="Proteomes" id="UP000176755">
    <property type="component" value="Unassembled WGS sequence"/>
</dbReference>
<keyword evidence="7" id="KW-0963">Cytoplasm</keyword>
<dbReference type="InterPro" id="IPR020549">
    <property type="entry name" value="YbeY_CS"/>
</dbReference>
<proteinExistence type="inferred from homology"/>
<evidence type="ECO:0000256" key="5">
    <source>
        <dbReference type="ARBA" id="ARBA00022801"/>
    </source>
</evidence>
<dbReference type="PANTHER" id="PTHR46986:SF1">
    <property type="entry name" value="ENDORIBONUCLEASE YBEY, CHLOROPLASTIC"/>
    <property type="match status" value="1"/>
</dbReference>
<keyword evidence="6 7" id="KW-0862">Zinc</keyword>
<dbReference type="AlphaFoldDB" id="A0A1G2E017"/>
<name>A0A1G2E017_9BACT</name>
<dbReference type="SUPFAM" id="SSF55486">
    <property type="entry name" value="Metalloproteases ('zincins'), catalytic domain"/>
    <property type="match status" value="1"/>
</dbReference>
<dbReference type="PROSITE" id="PS01306">
    <property type="entry name" value="UPF0054"/>
    <property type="match status" value="1"/>
</dbReference>
<keyword evidence="2 7" id="KW-0540">Nuclease</keyword>
<comment type="caution">
    <text evidence="8">The sequence shown here is derived from an EMBL/GenBank/DDBJ whole genome shotgun (WGS) entry which is preliminary data.</text>
</comment>